<dbReference type="EMBL" id="CM055095">
    <property type="protein sequence ID" value="KAJ7559082.1"/>
    <property type="molecule type" value="Genomic_DNA"/>
</dbReference>
<evidence type="ECO:0000313" key="1">
    <source>
        <dbReference type="EMBL" id="KAJ7559082.1"/>
    </source>
</evidence>
<organism evidence="1 2">
    <name type="scientific">Diphasiastrum complanatum</name>
    <name type="common">Issler's clubmoss</name>
    <name type="synonym">Lycopodium complanatum</name>
    <dbReference type="NCBI Taxonomy" id="34168"/>
    <lineage>
        <taxon>Eukaryota</taxon>
        <taxon>Viridiplantae</taxon>
        <taxon>Streptophyta</taxon>
        <taxon>Embryophyta</taxon>
        <taxon>Tracheophyta</taxon>
        <taxon>Lycopodiopsida</taxon>
        <taxon>Lycopodiales</taxon>
        <taxon>Lycopodiaceae</taxon>
        <taxon>Lycopodioideae</taxon>
        <taxon>Diphasiastrum</taxon>
    </lineage>
</organism>
<reference evidence="2" key="1">
    <citation type="journal article" date="2024" name="Proc. Natl. Acad. Sci. U.S.A.">
        <title>Extraordinary preservation of gene collinearity over three hundred million years revealed in homosporous lycophytes.</title>
        <authorList>
            <person name="Li C."/>
            <person name="Wickell D."/>
            <person name="Kuo L.Y."/>
            <person name="Chen X."/>
            <person name="Nie B."/>
            <person name="Liao X."/>
            <person name="Peng D."/>
            <person name="Ji J."/>
            <person name="Jenkins J."/>
            <person name="Williams M."/>
            <person name="Shu S."/>
            <person name="Plott C."/>
            <person name="Barry K."/>
            <person name="Rajasekar S."/>
            <person name="Grimwood J."/>
            <person name="Han X."/>
            <person name="Sun S."/>
            <person name="Hou Z."/>
            <person name="He W."/>
            <person name="Dai G."/>
            <person name="Sun C."/>
            <person name="Schmutz J."/>
            <person name="Leebens-Mack J.H."/>
            <person name="Li F.W."/>
            <person name="Wang L."/>
        </authorList>
    </citation>
    <scope>NUCLEOTIDE SEQUENCE [LARGE SCALE GENOMIC DNA]</scope>
    <source>
        <strain evidence="2">cv. PW_Plant_1</strain>
    </source>
</reference>
<protein>
    <submittedName>
        <fullName evidence="1">Uncharacterized protein</fullName>
    </submittedName>
</protein>
<evidence type="ECO:0000313" key="2">
    <source>
        <dbReference type="Proteomes" id="UP001162992"/>
    </source>
</evidence>
<gene>
    <name evidence="1" type="ORF">O6H91_04G069300</name>
</gene>
<dbReference type="Proteomes" id="UP001162992">
    <property type="component" value="Chromosome 4"/>
</dbReference>
<keyword evidence="2" id="KW-1185">Reference proteome</keyword>
<proteinExistence type="predicted"/>
<name>A0ACC2DYJ2_DIPCM</name>
<sequence>MDLAALGRDPLLSSVHQLLYKPDEHDKSVKITTPAGSYARDKIAVSRTAVDVKDLPKAYIFLADMPGVKASDTKVQIENDNVLCISGERKQQDHENDTDHAKYLRLERGAGKFLRKFTLPANAKLEGISATFTDGVLTVVIPKIPPPEPKTINVVNIAA</sequence>
<comment type="caution">
    <text evidence="1">The sequence shown here is derived from an EMBL/GenBank/DDBJ whole genome shotgun (WGS) entry which is preliminary data.</text>
</comment>
<accession>A0ACC2DYJ2</accession>